<evidence type="ECO:0000256" key="1">
    <source>
        <dbReference type="SAM" id="MobiDB-lite"/>
    </source>
</evidence>
<feature type="compositionally biased region" description="Low complexity" evidence="1">
    <location>
        <begin position="119"/>
        <end position="131"/>
    </location>
</feature>
<reference evidence="3 4" key="1">
    <citation type="submission" date="2020-01" db="EMBL/GenBank/DDBJ databases">
        <authorList>
            <person name="Palmer J.M."/>
        </authorList>
    </citation>
    <scope>NUCLEOTIDE SEQUENCE [LARGE SCALE GENOMIC DNA]</scope>
    <source>
        <strain evidence="3 4">TWF970</strain>
    </source>
</reference>
<evidence type="ECO:0000313" key="4">
    <source>
        <dbReference type="Proteomes" id="UP000474640"/>
    </source>
</evidence>
<accession>A0A7C8RES1</accession>
<evidence type="ECO:0000256" key="2">
    <source>
        <dbReference type="SAM" id="SignalP"/>
    </source>
</evidence>
<protein>
    <submittedName>
        <fullName evidence="3">Uncharacterized protein</fullName>
    </submittedName>
</protein>
<feature type="compositionally biased region" description="Polar residues" evidence="1">
    <location>
        <begin position="68"/>
        <end position="89"/>
    </location>
</feature>
<dbReference type="EMBL" id="JAABOJ010000018">
    <property type="protein sequence ID" value="KAF3280469.1"/>
    <property type="molecule type" value="Genomic_DNA"/>
</dbReference>
<comment type="caution">
    <text evidence="3">The sequence shown here is derived from an EMBL/GenBank/DDBJ whole genome shotgun (WGS) entry which is preliminary data.</text>
</comment>
<feature type="compositionally biased region" description="Polar residues" evidence="1">
    <location>
        <begin position="109"/>
        <end position="118"/>
    </location>
</feature>
<feature type="compositionally biased region" description="Basic and acidic residues" evidence="1">
    <location>
        <begin position="395"/>
        <end position="405"/>
    </location>
</feature>
<keyword evidence="2" id="KW-0732">Signal</keyword>
<feature type="region of interest" description="Disordered" evidence="1">
    <location>
        <begin position="68"/>
        <end position="131"/>
    </location>
</feature>
<feature type="signal peptide" evidence="2">
    <location>
        <begin position="1"/>
        <end position="23"/>
    </location>
</feature>
<proteinExistence type="predicted"/>
<feature type="compositionally biased region" description="Low complexity" evidence="1">
    <location>
        <begin position="90"/>
        <end position="107"/>
    </location>
</feature>
<sequence length="426" mass="47090">MRSSKLVNTFYLLFRFAAYGVCAVALRADDRGHLSYHNATLHLQGNSTDGHQDIYYHNATAQVNYASAQSRNQTVTSTIGHQATPNNTLPPSHAKSQSPSSVASPISKGVNSTGYTIRTSSSKSSEPPTKTIAVEEVTKTSPEEARRRVKKVISPSFFYKQGRARVKCASPKVVYNIDPHENAVGFPLDKWPHWRVLFPHPPDGWAEIEHFQLDCSRHCKCNEHGGVELRPKLGGCSSKFKADKCAVALGCYCTAVLVQPTANIPGATLADFQDAIDRIPETIRNDNPYYWWEMHGLAVPRRPWDLMGWSREQAPPRPVDLEPPWMANNPGRISESEVPLSGPNRVPPPGNSNILWRGGKDVRGGKPQKREALKDEDSVKENPKRTLPSEEDDTKSEVLKRRDSDNGQSGIGGNVVDGAEDSHRGN</sequence>
<feature type="compositionally biased region" description="Basic and acidic residues" evidence="1">
    <location>
        <begin position="358"/>
        <end position="388"/>
    </location>
</feature>
<feature type="chain" id="PRO_5028919324" evidence="2">
    <location>
        <begin position="24"/>
        <end position="426"/>
    </location>
</feature>
<organism evidence="3 4">
    <name type="scientific">Orbilia oligospora</name>
    <name type="common">Nematode-trapping fungus</name>
    <name type="synonym">Arthrobotrys oligospora</name>
    <dbReference type="NCBI Taxonomy" id="2813651"/>
    <lineage>
        <taxon>Eukaryota</taxon>
        <taxon>Fungi</taxon>
        <taxon>Dikarya</taxon>
        <taxon>Ascomycota</taxon>
        <taxon>Pezizomycotina</taxon>
        <taxon>Orbiliomycetes</taxon>
        <taxon>Orbiliales</taxon>
        <taxon>Orbiliaceae</taxon>
        <taxon>Orbilia</taxon>
    </lineage>
</organism>
<gene>
    <name evidence="3" type="ORF">TWF970_002690</name>
</gene>
<feature type="region of interest" description="Disordered" evidence="1">
    <location>
        <begin position="315"/>
        <end position="426"/>
    </location>
</feature>
<dbReference type="OrthoDB" id="5332755at2759"/>
<evidence type="ECO:0000313" key="3">
    <source>
        <dbReference type="EMBL" id="KAF3280469.1"/>
    </source>
</evidence>
<dbReference type="Proteomes" id="UP000474640">
    <property type="component" value="Unassembled WGS sequence"/>
</dbReference>
<name>A0A7C8RES1_ORBOL</name>
<dbReference type="AlphaFoldDB" id="A0A7C8RES1"/>